<dbReference type="Proteomes" id="UP000325577">
    <property type="component" value="Linkage Group LG4"/>
</dbReference>
<keyword evidence="2" id="KW-1185">Reference proteome</keyword>
<name>A0A5J4ZXL8_9ASTE</name>
<protein>
    <submittedName>
        <fullName evidence="1">Uncharacterized protein</fullName>
    </submittedName>
</protein>
<evidence type="ECO:0000313" key="2">
    <source>
        <dbReference type="Proteomes" id="UP000325577"/>
    </source>
</evidence>
<accession>A0A5J4ZXL8</accession>
<dbReference type="AlphaFoldDB" id="A0A5J4ZXL8"/>
<gene>
    <name evidence="1" type="ORF">F0562_009184</name>
</gene>
<dbReference type="EMBL" id="CM018047">
    <property type="protein sequence ID" value="KAA8522654.1"/>
    <property type="molecule type" value="Genomic_DNA"/>
</dbReference>
<evidence type="ECO:0000313" key="1">
    <source>
        <dbReference type="EMBL" id="KAA8522654.1"/>
    </source>
</evidence>
<proteinExistence type="predicted"/>
<organism evidence="1 2">
    <name type="scientific">Nyssa sinensis</name>
    <dbReference type="NCBI Taxonomy" id="561372"/>
    <lineage>
        <taxon>Eukaryota</taxon>
        <taxon>Viridiplantae</taxon>
        <taxon>Streptophyta</taxon>
        <taxon>Embryophyta</taxon>
        <taxon>Tracheophyta</taxon>
        <taxon>Spermatophyta</taxon>
        <taxon>Magnoliopsida</taxon>
        <taxon>eudicotyledons</taxon>
        <taxon>Gunneridae</taxon>
        <taxon>Pentapetalae</taxon>
        <taxon>asterids</taxon>
        <taxon>Cornales</taxon>
        <taxon>Nyssaceae</taxon>
        <taxon>Nyssa</taxon>
    </lineage>
</organism>
<sequence>MERRFCQQCSSFAPSHLSLDDCFSRGCCLDGQLFHDLKGSMTCWNLMIRSEWRPQPETIQFNSARLSSSLCGAFLTLKNFKQPLFL</sequence>
<reference evidence="1 2" key="1">
    <citation type="submission" date="2019-09" db="EMBL/GenBank/DDBJ databases">
        <title>A chromosome-level genome assembly of the Chinese tupelo Nyssa sinensis.</title>
        <authorList>
            <person name="Yang X."/>
            <person name="Kang M."/>
            <person name="Yang Y."/>
            <person name="Xiong H."/>
            <person name="Wang M."/>
            <person name="Zhang Z."/>
            <person name="Wang Z."/>
            <person name="Wu H."/>
            <person name="Ma T."/>
            <person name="Liu J."/>
            <person name="Xi Z."/>
        </authorList>
    </citation>
    <scope>NUCLEOTIDE SEQUENCE [LARGE SCALE GENOMIC DNA]</scope>
    <source>
        <strain evidence="1">J267</strain>
        <tissue evidence="1">Leaf</tissue>
    </source>
</reference>